<dbReference type="Pfam" id="PF00675">
    <property type="entry name" value="Peptidase_M16"/>
    <property type="match status" value="1"/>
</dbReference>
<comment type="similarity">
    <text evidence="2 5">Belongs to the peptidase M16 family.</text>
</comment>
<dbReference type="STRING" id="10195.A0A3M7S0T5"/>
<dbReference type="InterPro" id="IPR050361">
    <property type="entry name" value="MPP/UQCRC_Complex"/>
</dbReference>
<dbReference type="EMBL" id="REGN01002260">
    <property type="protein sequence ID" value="RNA29238.1"/>
    <property type="molecule type" value="Genomic_DNA"/>
</dbReference>
<dbReference type="OrthoDB" id="277191at2759"/>
<evidence type="ECO:0000256" key="1">
    <source>
        <dbReference type="ARBA" id="ARBA00002123"/>
    </source>
</evidence>
<comment type="function">
    <text evidence="1">Substrate recognition and binding subunit of the essential mitochondrial processing protease (MPP), which cleaves the mitochondrial sequence off newly imported precursors proteins.</text>
</comment>
<evidence type="ECO:0000313" key="8">
    <source>
        <dbReference type="EMBL" id="RNA29238.1"/>
    </source>
</evidence>
<keyword evidence="9" id="KW-1185">Reference proteome</keyword>
<dbReference type="InterPro" id="IPR007863">
    <property type="entry name" value="Peptidase_M16_C"/>
</dbReference>
<dbReference type="InterPro" id="IPR001431">
    <property type="entry name" value="Pept_M16_Zn_BS"/>
</dbReference>
<sequence>PNSDWSSLIRKSRDGVEGYNLPPLTKNLTVKQDLKQPQSVSSRNYDTHVSQLDNGLKIASEKLFGEFCTVGVIIDSGPRYESPFINGTTHFLEKLAFNSTSSFENREKILETLEKHGAICDCQAGRDAIVYALSCRRNGLPQILSLLADTIYRPLFQDFELDQVRKAIEFELEDLSTRPDPEPLLVEMIHEAAFSNSPLANPKICPSENINKIKKEDLYSYMKTLYEPKRTVLACIGTDHNEFTQMAIEKFGLIKPIWDENPESVANKPSGYIDTRRAVWTGGSKLIEKDLSELNQGYNNQLPELTHLIVGLESPSFMNERDFVTSCVINTLMGGGGSFSAGGPGKGMYSRLYLNVLNRYHFMFSATAYNQSYIDSGIFYIHASAPPQYLEDMCDVIGQELIRMTGPCDPVQLNRAKTQLQSMLFMNLEQRPVLFEDVARQVLSRGRREQAQYYFDRIEAIQDSDIQRVARKMLESPPAVAVLGRMGRLNPYDRIKKIITSKSVPRKFFR</sequence>
<evidence type="ECO:0000256" key="3">
    <source>
        <dbReference type="ARBA" id="ARBA00030006"/>
    </source>
</evidence>
<protein>
    <recommendedName>
        <fullName evidence="3">Alpha-MPP</fullName>
    </recommendedName>
    <alternativeName>
        <fullName evidence="4">Inactive zinc metalloprotease alpha</fullName>
    </alternativeName>
</protein>
<accession>A0A3M7S0T5</accession>
<dbReference type="GO" id="GO:0006627">
    <property type="term" value="P:protein processing involved in protein targeting to mitochondrion"/>
    <property type="evidence" value="ECO:0007669"/>
    <property type="project" value="TreeGrafter"/>
</dbReference>
<dbReference type="GO" id="GO:0046872">
    <property type="term" value="F:metal ion binding"/>
    <property type="evidence" value="ECO:0007669"/>
    <property type="project" value="InterPro"/>
</dbReference>
<comment type="caution">
    <text evidence="8">The sequence shown here is derived from an EMBL/GenBank/DDBJ whole genome shotgun (WGS) entry which is preliminary data.</text>
</comment>
<dbReference type="AlphaFoldDB" id="A0A3M7S0T5"/>
<feature type="domain" description="Peptidase M16 C-terminal" evidence="7">
    <location>
        <begin position="212"/>
        <end position="420"/>
    </location>
</feature>
<gene>
    <name evidence="8" type="ORF">BpHYR1_026582</name>
</gene>
<feature type="non-terminal residue" evidence="8">
    <location>
        <position position="1"/>
    </location>
</feature>
<dbReference type="Proteomes" id="UP000276133">
    <property type="component" value="Unassembled WGS sequence"/>
</dbReference>
<evidence type="ECO:0000256" key="5">
    <source>
        <dbReference type="RuleBase" id="RU004447"/>
    </source>
</evidence>
<evidence type="ECO:0000256" key="4">
    <source>
        <dbReference type="ARBA" id="ARBA00032315"/>
    </source>
</evidence>
<dbReference type="InterPro" id="IPR011765">
    <property type="entry name" value="Pept_M16_N"/>
</dbReference>
<dbReference type="InterPro" id="IPR011249">
    <property type="entry name" value="Metalloenz_LuxS/M16"/>
</dbReference>
<dbReference type="Pfam" id="PF05193">
    <property type="entry name" value="Peptidase_M16_C"/>
    <property type="match status" value="1"/>
</dbReference>
<proteinExistence type="inferred from homology"/>
<dbReference type="Gene3D" id="3.30.830.10">
    <property type="entry name" value="Metalloenzyme, LuxS/M16 peptidase-like"/>
    <property type="match status" value="2"/>
</dbReference>
<dbReference type="GO" id="GO:0004222">
    <property type="term" value="F:metalloendopeptidase activity"/>
    <property type="evidence" value="ECO:0007669"/>
    <property type="project" value="InterPro"/>
</dbReference>
<evidence type="ECO:0000259" key="6">
    <source>
        <dbReference type="Pfam" id="PF00675"/>
    </source>
</evidence>
<dbReference type="PANTHER" id="PTHR11851:SF49">
    <property type="entry name" value="MITOCHONDRIAL-PROCESSING PEPTIDASE SUBUNIT ALPHA"/>
    <property type="match status" value="1"/>
</dbReference>
<dbReference type="SUPFAM" id="SSF63411">
    <property type="entry name" value="LuxS/MPP-like metallohydrolase"/>
    <property type="match status" value="2"/>
</dbReference>
<dbReference type="PROSITE" id="PS00143">
    <property type="entry name" value="INSULINASE"/>
    <property type="match status" value="1"/>
</dbReference>
<evidence type="ECO:0000259" key="7">
    <source>
        <dbReference type="Pfam" id="PF05193"/>
    </source>
</evidence>
<evidence type="ECO:0000313" key="9">
    <source>
        <dbReference type="Proteomes" id="UP000276133"/>
    </source>
</evidence>
<dbReference type="PANTHER" id="PTHR11851">
    <property type="entry name" value="METALLOPROTEASE"/>
    <property type="match status" value="1"/>
</dbReference>
<name>A0A3M7S0T5_BRAPC</name>
<dbReference type="GO" id="GO:0005739">
    <property type="term" value="C:mitochondrion"/>
    <property type="evidence" value="ECO:0007669"/>
    <property type="project" value="TreeGrafter"/>
</dbReference>
<organism evidence="8 9">
    <name type="scientific">Brachionus plicatilis</name>
    <name type="common">Marine rotifer</name>
    <name type="synonym">Brachionus muelleri</name>
    <dbReference type="NCBI Taxonomy" id="10195"/>
    <lineage>
        <taxon>Eukaryota</taxon>
        <taxon>Metazoa</taxon>
        <taxon>Spiralia</taxon>
        <taxon>Gnathifera</taxon>
        <taxon>Rotifera</taxon>
        <taxon>Eurotatoria</taxon>
        <taxon>Monogononta</taxon>
        <taxon>Pseudotrocha</taxon>
        <taxon>Ploima</taxon>
        <taxon>Brachionidae</taxon>
        <taxon>Brachionus</taxon>
    </lineage>
</organism>
<evidence type="ECO:0000256" key="2">
    <source>
        <dbReference type="ARBA" id="ARBA00007261"/>
    </source>
</evidence>
<feature type="domain" description="Peptidase M16 N-terminal" evidence="6">
    <location>
        <begin position="58"/>
        <end position="206"/>
    </location>
</feature>
<reference evidence="8 9" key="1">
    <citation type="journal article" date="2018" name="Sci. Rep.">
        <title>Genomic signatures of local adaptation to the degree of environmental predictability in rotifers.</title>
        <authorList>
            <person name="Franch-Gras L."/>
            <person name="Hahn C."/>
            <person name="Garcia-Roger E.M."/>
            <person name="Carmona M.J."/>
            <person name="Serra M."/>
            <person name="Gomez A."/>
        </authorList>
    </citation>
    <scope>NUCLEOTIDE SEQUENCE [LARGE SCALE GENOMIC DNA]</scope>
    <source>
        <strain evidence="8">HYR1</strain>
    </source>
</reference>